<dbReference type="PROSITE" id="PS00018">
    <property type="entry name" value="EF_HAND_1"/>
    <property type="match status" value="1"/>
</dbReference>
<organism evidence="7 8">
    <name type="scientific">Aquimarina intermedia</name>
    <dbReference type="NCBI Taxonomy" id="350814"/>
    <lineage>
        <taxon>Bacteria</taxon>
        <taxon>Pseudomonadati</taxon>
        <taxon>Bacteroidota</taxon>
        <taxon>Flavobacteriia</taxon>
        <taxon>Flavobacteriales</taxon>
        <taxon>Flavobacteriaceae</taxon>
        <taxon>Aquimarina</taxon>
    </lineage>
</organism>
<evidence type="ECO:0000256" key="4">
    <source>
        <dbReference type="PROSITE-ProRule" id="PRU00277"/>
    </source>
</evidence>
<comment type="catalytic activity">
    <reaction evidence="1 4">
        <text>[protein]-peptidylproline (omega=180) = [protein]-peptidylproline (omega=0)</text>
        <dbReference type="Rhea" id="RHEA:16237"/>
        <dbReference type="Rhea" id="RHEA-COMP:10747"/>
        <dbReference type="Rhea" id="RHEA-COMP:10748"/>
        <dbReference type="ChEBI" id="CHEBI:83833"/>
        <dbReference type="ChEBI" id="CHEBI:83834"/>
        <dbReference type="EC" id="5.2.1.8"/>
    </reaction>
</comment>
<dbReference type="InterPro" id="IPR001179">
    <property type="entry name" value="PPIase_FKBP_dom"/>
</dbReference>
<reference evidence="7 8" key="1">
    <citation type="submission" date="2019-07" db="EMBL/GenBank/DDBJ databases">
        <title>Genomic Encyclopedia of Archaeal and Bacterial Type Strains, Phase II (KMG-II): from individual species to whole genera.</title>
        <authorList>
            <person name="Goeker M."/>
        </authorList>
    </citation>
    <scope>NUCLEOTIDE SEQUENCE [LARGE SCALE GENOMIC DNA]</scope>
    <source>
        <strain evidence="7 8">DSM 17527</strain>
    </source>
</reference>
<dbReference type="PROSITE" id="PS51257">
    <property type="entry name" value="PROKAR_LIPOPROTEIN"/>
    <property type="match status" value="1"/>
</dbReference>
<evidence type="ECO:0000259" key="6">
    <source>
        <dbReference type="PROSITE" id="PS50059"/>
    </source>
</evidence>
<dbReference type="EMBL" id="VNHU01000006">
    <property type="protein sequence ID" value="TYP72885.1"/>
    <property type="molecule type" value="Genomic_DNA"/>
</dbReference>
<evidence type="ECO:0000256" key="1">
    <source>
        <dbReference type="ARBA" id="ARBA00000971"/>
    </source>
</evidence>
<comment type="caution">
    <text evidence="7">The sequence shown here is derived from an EMBL/GenBank/DDBJ whole genome shotgun (WGS) entry which is preliminary data.</text>
</comment>
<dbReference type="EC" id="5.2.1.8" evidence="2 4"/>
<feature type="domain" description="PPIase FKBP-type" evidence="6">
    <location>
        <begin position="123"/>
        <end position="237"/>
    </location>
</feature>
<evidence type="ECO:0000313" key="7">
    <source>
        <dbReference type="EMBL" id="TYP72885.1"/>
    </source>
</evidence>
<dbReference type="PROSITE" id="PS50059">
    <property type="entry name" value="FKBP_PPIASE"/>
    <property type="match status" value="1"/>
</dbReference>
<dbReference type="InterPro" id="IPR018247">
    <property type="entry name" value="EF_Hand_1_Ca_BS"/>
</dbReference>
<dbReference type="GO" id="GO:0003755">
    <property type="term" value="F:peptidyl-prolyl cis-trans isomerase activity"/>
    <property type="evidence" value="ECO:0007669"/>
    <property type="project" value="UniProtKB-KW"/>
</dbReference>
<evidence type="ECO:0000256" key="5">
    <source>
        <dbReference type="SAM" id="MobiDB-lite"/>
    </source>
</evidence>
<feature type="region of interest" description="Disordered" evidence="5">
    <location>
        <begin position="245"/>
        <end position="283"/>
    </location>
</feature>
<keyword evidence="4" id="KW-0413">Isomerase</keyword>
<accession>A0A5S5C0E3</accession>
<evidence type="ECO:0000256" key="3">
    <source>
        <dbReference type="ARBA" id="ARBA00023110"/>
    </source>
</evidence>
<dbReference type="Gene3D" id="3.10.50.40">
    <property type="match status" value="1"/>
</dbReference>
<evidence type="ECO:0000313" key="8">
    <source>
        <dbReference type="Proteomes" id="UP000324376"/>
    </source>
</evidence>
<gene>
    <name evidence="7" type="ORF">BD809_106135</name>
</gene>
<name>A0A5S5C0E3_9FLAO</name>
<dbReference type="AlphaFoldDB" id="A0A5S5C0E3"/>
<protein>
    <recommendedName>
        <fullName evidence="2 4">peptidylprolyl isomerase</fullName>
        <ecNumber evidence="2 4">5.2.1.8</ecNumber>
    </recommendedName>
</protein>
<keyword evidence="3 4" id="KW-0697">Rotamase</keyword>
<proteinExistence type="predicted"/>
<dbReference type="OrthoDB" id="1424215at2"/>
<dbReference type="Proteomes" id="UP000324376">
    <property type="component" value="Unassembled WGS sequence"/>
</dbReference>
<dbReference type="InterPro" id="IPR046357">
    <property type="entry name" value="PPIase_dom_sf"/>
</dbReference>
<sequence>MRITKYTILVGTLLIALQACNKDDDGGQEIVPPRDRAEQQIAEAAILKSYLETHFFDTIPNPANPDYNIVTFDTIAGDNKDRQPISKSTLLQSKIVKFEEVDYTLYFLNFKKGAESKRNPTFADSTLITYRGELLYDLTPDDNNINTGKVFDNKVTPVWLDLFSPTAPAIIGFRESMVDYSGASSAVENSDGTVDFSQDFGNFTVFMPSGVGYYDRGSLNIPPYSPLIFTIQLYQINEADHDGDGIPSYLEDLDNDRNVLDNDDNTDGDSLANYSDRDDDGDGILTKDEITSIDANNDGFISSDEITYYDDDGDGIQNHLDKDDRSIKN</sequence>
<dbReference type="RefSeq" id="WP_148782913.1">
    <property type="nucleotide sequence ID" value="NZ_VNHU01000006.1"/>
</dbReference>
<keyword evidence="8" id="KW-1185">Reference proteome</keyword>
<evidence type="ECO:0000256" key="2">
    <source>
        <dbReference type="ARBA" id="ARBA00013194"/>
    </source>
</evidence>